<evidence type="ECO:0000256" key="12">
    <source>
        <dbReference type="SAM" id="MobiDB-lite"/>
    </source>
</evidence>
<dbReference type="InterPro" id="IPR017871">
    <property type="entry name" value="ABC_transporter-like_CS"/>
</dbReference>
<name>A0A1H6EJU8_9PSEU</name>
<keyword evidence="7" id="KW-0547">Nucleotide-binding</keyword>
<dbReference type="InterPro" id="IPR050388">
    <property type="entry name" value="ABC_Ni/Peptide_Import"/>
</dbReference>
<feature type="domain" description="ABC transmembrane type-1" evidence="14">
    <location>
        <begin position="81"/>
        <end position="273"/>
    </location>
</feature>
<comment type="subcellular location">
    <subcellularLocation>
        <location evidence="11">Cell membrane</location>
        <topology evidence="11">Multi-pass membrane protein</topology>
    </subcellularLocation>
    <subcellularLocation>
        <location evidence="2">Cell membrane</location>
        <topology evidence="2">Peripheral membrane protein</topology>
    </subcellularLocation>
    <subcellularLocation>
        <location evidence="1">Membrane</location>
        <topology evidence="1">Multi-pass membrane protein</topology>
    </subcellularLocation>
</comment>
<dbReference type="EMBL" id="FOME01000001">
    <property type="protein sequence ID" value="SFC81697.1"/>
    <property type="molecule type" value="Genomic_DNA"/>
</dbReference>
<keyword evidence="5" id="KW-1003">Cell membrane</keyword>
<dbReference type="GO" id="GO:0005886">
    <property type="term" value="C:plasma membrane"/>
    <property type="evidence" value="ECO:0007669"/>
    <property type="project" value="UniProtKB-SubCell"/>
</dbReference>
<evidence type="ECO:0000313" key="15">
    <source>
        <dbReference type="EMBL" id="SEG97256.1"/>
    </source>
</evidence>
<dbReference type="InterPro" id="IPR025966">
    <property type="entry name" value="OppC_N"/>
</dbReference>
<dbReference type="EMBL" id="FNVB01000014">
    <property type="protein sequence ID" value="SEG97256.1"/>
    <property type="molecule type" value="Genomic_DNA"/>
</dbReference>
<dbReference type="CDD" id="cd06261">
    <property type="entry name" value="TM_PBP2"/>
    <property type="match status" value="1"/>
</dbReference>
<feature type="transmembrane region" description="Helical" evidence="11">
    <location>
        <begin position="85"/>
        <end position="109"/>
    </location>
</feature>
<evidence type="ECO:0000256" key="1">
    <source>
        <dbReference type="ARBA" id="ARBA00004141"/>
    </source>
</evidence>
<proteinExistence type="inferred from homology"/>
<dbReference type="Pfam" id="PF00005">
    <property type="entry name" value="ABC_tran"/>
    <property type="match status" value="1"/>
</dbReference>
<dbReference type="InterPro" id="IPR027417">
    <property type="entry name" value="P-loop_NTPase"/>
</dbReference>
<evidence type="ECO:0000256" key="4">
    <source>
        <dbReference type="ARBA" id="ARBA00022448"/>
    </source>
</evidence>
<sequence>MTATAQADRGLWRRYLRRPAGVLALVVFLLVVLAGLLAPLIAPHDPNYVDFTLAQAPPGPGHLMGGDSTGRDIFSRLLHGARTTVYGAAVACLTGIALGVPGGVAAGYLGGRVDRIGSWISDAVQSVPGMVVLLIVAAGTGSNFTVLMVTIGVFMAPGYFRISRSRALAVRKEPYIDAARVAGLTNAQVLRSHVLRAVRAPIIIQTALTAGIAMGMQTGLQFLGVGAASTPSWGQMMNDGFRTMLNHPLILLWPSAALGVTIAALAFMGSTLADLVSVRTGEPGRHDPAGPDHPATGSLVHPPERAALRIENLRVSYRSGTSGKQVVHGISLDVAPGEVLGIVGESGSGKSQTVFAALDLLPAAARSTADSIRIGGREVGGLPRGKRHALLGTEIGYVPQEPMSNLDPCYTIGYQLVEPLRAVHGLGRAQARERAREILQRVGIAEPDRLLASYPHQISGGMAQRVLIAGAVAGRPGLLVADEPTTALDVTVQAEVLELLRELQAEHGMAMVIVTHNFGVVADICDRVVVMKDGAIVETGPVGRIFAEPADPYTAELIRASQEDAETRADLDAAQDRLGRTVRA</sequence>
<feature type="domain" description="ABC transporter" evidence="13">
    <location>
        <begin position="308"/>
        <end position="558"/>
    </location>
</feature>
<evidence type="ECO:0000256" key="8">
    <source>
        <dbReference type="ARBA" id="ARBA00022840"/>
    </source>
</evidence>
<evidence type="ECO:0000256" key="11">
    <source>
        <dbReference type="RuleBase" id="RU363032"/>
    </source>
</evidence>
<feature type="region of interest" description="Disordered" evidence="12">
    <location>
        <begin position="280"/>
        <end position="300"/>
    </location>
</feature>
<dbReference type="SMART" id="SM00382">
    <property type="entry name" value="AAA"/>
    <property type="match status" value="1"/>
</dbReference>
<dbReference type="GO" id="GO:0055085">
    <property type="term" value="P:transmembrane transport"/>
    <property type="evidence" value="ECO:0007669"/>
    <property type="project" value="InterPro"/>
</dbReference>
<protein>
    <submittedName>
        <fullName evidence="16">ABC-type dipeptide/oligopeptide/nickel transport system, ATPase component</fullName>
    </submittedName>
    <submittedName>
        <fullName evidence="15">N-terminal TM domain of oligopeptide transport permease C</fullName>
    </submittedName>
</protein>
<dbReference type="Proteomes" id="UP000236729">
    <property type="component" value="Unassembled WGS sequence"/>
</dbReference>
<accession>A0A1H6EJU8</accession>
<dbReference type="GO" id="GO:0016887">
    <property type="term" value="F:ATP hydrolysis activity"/>
    <property type="evidence" value="ECO:0007669"/>
    <property type="project" value="InterPro"/>
</dbReference>
<dbReference type="CDD" id="cd03257">
    <property type="entry name" value="ABC_NikE_OppD_transporters"/>
    <property type="match status" value="1"/>
</dbReference>
<evidence type="ECO:0000256" key="2">
    <source>
        <dbReference type="ARBA" id="ARBA00004202"/>
    </source>
</evidence>
<dbReference type="SUPFAM" id="SSF161098">
    <property type="entry name" value="MetI-like"/>
    <property type="match status" value="1"/>
</dbReference>
<dbReference type="PANTHER" id="PTHR43297">
    <property type="entry name" value="OLIGOPEPTIDE TRANSPORT ATP-BINDING PROTEIN APPD"/>
    <property type="match status" value="1"/>
</dbReference>
<evidence type="ECO:0000313" key="18">
    <source>
        <dbReference type="Proteomes" id="UP000236729"/>
    </source>
</evidence>
<dbReference type="Gene3D" id="3.40.50.300">
    <property type="entry name" value="P-loop containing nucleotide triphosphate hydrolases"/>
    <property type="match status" value="1"/>
</dbReference>
<evidence type="ECO:0000259" key="14">
    <source>
        <dbReference type="PROSITE" id="PS50928"/>
    </source>
</evidence>
<evidence type="ECO:0000256" key="7">
    <source>
        <dbReference type="ARBA" id="ARBA00022741"/>
    </source>
</evidence>
<comment type="similarity">
    <text evidence="11">Belongs to the binding-protein-dependent transport system permease family.</text>
</comment>
<keyword evidence="10 11" id="KW-0472">Membrane</keyword>
<comment type="similarity">
    <text evidence="3">Belongs to the ABC transporter superfamily.</text>
</comment>
<dbReference type="InterPro" id="IPR035906">
    <property type="entry name" value="MetI-like_sf"/>
</dbReference>
<feature type="transmembrane region" description="Helical" evidence="11">
    <location>
        <begin position="21"/>
        <end position="42"/>
    </location>
</feature>
<organism evidence="15 18">
    <name type="scientific">Saccharopolyspora kobensis</name>
    <dbReference type="NCBI Taxonomy" id="146035"/>
    <lineage>
        <taxon>Bacteria</taxon>
        <taxon>Bacillati</taxon>
        <taxon>Actinomycetota</taxon>
        <taxon>Actinomycetes</taxon>
        <taxon>Pseudonocardiales</taxon>
        <taxon>Pseudonocardiaceae</taxon>
        <taxon>Saccharopolyspora</taxon>
    </lineage>
</organism>
<evidence type="ECO:0000256" key="5">
    <source>
        <dbReference type="ARBA" id="ARBA00022475"/>
    </source>
</evidence>
<dbReference type="Pfam" id="PF12911">
    <property type="entry name" value="OppC_N"/>
    <property type="match status" value="1"/>
</dbReference>
<keyword evidence="9 11" id="KW-1133">Transmembrane helix</keyword>
<dbReference type="PROSITE" id="PS00211">
    <property type="entry name" value="ABC_TRANSPORTER_1"/>
    <property type="match status" value="1"/>
</dbReference>
<evidence type="ECO:0000256" key="3">
    <source>
        <dbReference type="ARBA" id="ARBA00005417"/>
    </source>
</evidence>
<feature type="transmembrane region" description="Helical" evidence="11">
    <location>
        <begin position="249"/>
        <end position="269"/>
    </location>
</feature>
<reference evidence="17 18" key="2">
    <citation type="submission" date="2016-10" db="EMBL/GenBank/DDBJ databases">
        <authorList>
            <person name="Varghese N."/>
            <person name="Submissions S."/>
        </authorList>
    </citation>
    <scope>NUCLEOTIDE SEQUENCE [LARGE SCALE GENOMIC DNA]</scope>
    <source>
        <strain evidence="18">ATCC 20501</strain>
        <strain evidence="16 17">CGMCC 4.3529</strain>
    </source>
</reference>
<dbReference type="InterPro" id="IPR003439">
    <property type="entry name" value="ABC_transporter-like_ATP-bd"/>
</dbReference>
<evidence type="ECO:0000256" key="6">
    <source>
        <dbReference type="ARBA" id="ARBA00022692"/>
    </source>
</evidence>
<evidence type="ECO:0000256" key="10">
    <source>
        <dbReference type="ARBA" id="ARBA00023136"/>
    </source>
</evidence>
<keyword evidence="6 11" id="KW-0812">Transmembrane</keyword>
<dbReference type="Pfam" id="PF00528">
    <property type="entry name" value="BPD_transp_1"/>
    <property type="match status" value="1"/>
</dbReference>
<reference evidence="15" key="1">
    <citation type="submission" date="2016-10" db="EMBL/GenBank/DDBJ databases">
        <authorList>
            <person name="de Groot N.N."/>
        </authorList>
    </citation>
    <scope>NUCLEOTIDE SEQUENCE [LARGE SCALE GENOMIC DNA]</scope>
    <source>
        <strain evidence="15">ATCC 20501</strain>
    </source>
</reference>
<dbReference type="Gene3D" id="1.10.3720.10">
    <property type="entry name" value="MetI-like"/>
    <property type="match status" value="1"/>
</dbReference>
<dbReference type="InterPro" id="IPR003593">
    <property type="entry name" value="AAA+_ATPase"/>
</dbReference>
<keyword evidence="8" id="KW-0067">ATP-binding</keyword>
<dbReference type="InterPro" id="IPR000515">
    <property type="entry name" value="MetI-like"/>
</dbReference>
<evidence type="ECO:0000256" key="9">
    <source>
        <dbReference type="ARBA" id="ARBA00022989"/>
    </source>
</evidence>
<dbReference type="PROSITE" id="PS50893">
    <property type="entry name" value="ABC_TRANSPORTER_2"/>
    <property type="match status" value="1"/>
</dbReference>
<gene>
    <name evidence="15" type="ORF">SAMN02982929_06678</name>
    <name evidence="16" type="ORF">SAMN05216506_1011775</name>
</gene>
<dbReference type="AlphaFoldDB" id="A0A1H6EJU8"/>
<keyword evidence="4 11" id="KW-0813">Transport</keyword>
<keyword evidence="17" id="KW-1185">Reference proteome</keyword>
<dbReference type="Proteomes" id="UP000199690">
    <property type="component" value="Unassembled WGS sequence"/>
</dbReference>
<dbReference type="GO" id="GO:0005524">
    <property type="term" value="F:ATP binding"/>
    <property type="evidence" value="ECO:0007669"/>
    <property type="project" value="UniProtKB-KW"/>
</dbReference>
<dbReference type="SUPFAM" id="SSF52540">
    <property type="entry name" value="P-loop containing nucleoside triphosphate hydrolases"/>
    <property type="match status" value="1"/>
</dbReference>
<dbReference type="RefSeq" id="WP_093348082.1">
    <property type="nucleotide sequence ID" value="NZ_FNVB01000014.1"/>
</dbReference>
<evidence type="ECO:0000259" key="13">
    <source>
        <dbReference type="PROSITE" id="PS50893"/>
    </source>
</evidence>
<accession>A0A1I1M848</accession>
<evidence type="ECO:0000313" key="16">
    <source>
        <dbReference type="EMBL" id="SFC81697.1"/>
    </source>
</evidence>
<evidence type="ECO:0000313" key="17">
    <source>
        <dbReference type="Proteomes" id="UP000199690"/>
    </source>
</evidence>
<dbReference type="PANTHER" id="PTHR43297:SF2">
    <property type="entry name" value="DIPEPTIDE TRANSPORT ATP-BINDING PROTEIN DPPD"/>
    <property type="match status" value="1"/>
</dbReference>
<dbReference type="PROSITE" id="PS50928">
    <property type="entry name" value="ABC_TM1"/>
    <property type="match status" value="1"/>
</dbReference>